<sequence>MPGHNTMVHRVDLTTRQQFRPDKRDPQHVPRHNTPAQSQPVDGKATVPATPDAHKGLQRLINDQHFIHNYPAYIPPKKIPGVIPK</sequence>
<reference evidence="2" key="1">
    <citation type="submission" date="2014-02" db="EMBL/GenBank/DDBJ databases">
        <authorList>
            <person name="Genoscope - CEA"/>
        </authorList>
    </citation>
    <scope>NUCLEOTIDE SEQUENCE</scope>
    <source>
        <strain evidence="2">LS3</strain>
    </source>
</reference>
<feature type="region of interest" description="Disordered" evidence="1">
    <location>
        <begin position="1"/>
        <end position="51"/>
    </location>
</feature>
<accession>A0A060T649</accession>
<protein>
    <submittedName>
        <fullName evidence="2">ARAD1B16544p</fullName>
    </submittedName>
</protein>
<evidence type="ECO:0000256" key="1">
    <source>
        <dbReference type="SAM" id="MobiDB-lite"/>
    </source>
</evidence>
<feature type="compositionally biased region" description="Basic and acidic residues" evidence="1">
    <location>
        <begin position="9"/>
        <end position="28"/>
    </location>
</feature>
<evidence type="ECO:0000313" key="2">
    <source>
        <dbReference type="EMBL" id="CDP36590.1"/>
    </source>
</evidence>
<gene>
    <name evidence="2" type="ORF">GNLVRS02_ARAD1B16544g</name>
</gene>
<dbReference type="AlphaFoldDB" id="A0A060T649"/>
<proteinExistence type="predicted"/>
<name>A0A060T649_BLAAD</name>
<dbReference type="EMBL" id="HG937692">
    <property type="protein sequence ID" value="CDP36590.1"/>
    <property type="molecule type" value="Genomic_DNA"/>
</dbReference>
<reference evidence="2" key="2">
    <citation type="submission" date="2014-06" db="EMBL/GenBank/DDBJ databases">
        <title>The complete genome of Blastobotrys (Arxula) adeninivorans LS3 - a yeast of biotechnological interest.</title>
        <authorList>
            <person name="Kunze G."/>
            <person name="Gaillardin C."/>
            <person name="Czernicka M."/>
            <person name="Durrens P."/>
            <person name="Martin T."/>
            <person name="Boer E."/>
            <person name="Gabaldon T."/>
            <person name="Cruz J."/>
            <person name="Talla E."/>
            <person name="Marck C."/>
            <person name="Goffeau A."/>
            <person name="Barbe V."/>
            <person name="Baret P."/>
            <person name="Baronian K."/>
            <person name="Beier S."/>
            <person name="Bleykasten C."/>
            <person name="Bode R."/>
            <person name="Casaregola S."/>
            <person name="Despons L."/>
            <person name="Fairhead C."/>
            <person name="Giersberg M."/>
            <person name="Gierski P."/>
            <person name="Hahnel U."/>
            <person name="Hartmann A."/>
            <person name="Jankowska D."/>
            <person name="Jubin C."/>
            <person name="Jung P."/>
            <person name="Lafontaine I."/>
            <person name="Leh-Louis V."/>
            <person name="Lemaire M."/>
            <person name="Marcet-Houben M."/>
            <person name="Mascher M."/>
            <person name="Morel G."/>
            <person name="Richard G.-F."/>
            <person name="Riechen J."/>
            <person name="Sacerdot C."/>
            <person name="Sarkar A."/>
            <person name="Savel G."/>
            <person name="Schacherer J."/>
            <person name="Sherman D."/>
            <person name="Straub M.-L."/>
            <person name="Stein N."/>
            <person name="Thierry A."/>
            <person name="Trautwein-Schult A."/>
            <person name="Westhof E."/>
            <person name="Worch S."/>
            <person name="Dujon B."/>
            <person name="Souciet J.-L."/>
            <person name="Wincker P."/>
            <person name="Scholz U."/>
            <person name="Neuveglise N."/>
        </authorList>
    </citation>
    <scope>NUCLEOTIDE SEQUENCE</scope>
    <source>
        <strain evidence="2">LS3</strain>
    </source>
</reference>
<organism evidence="2">
    <name type="scientific">Blastobotrys adeninivorans</name>
    <name type="common">Yeast</name>
    <name type="synonym">Arxula adeninivorans</name>
    <dbReference type="NCBI Taxonomy" id="409370"/>
    <lineage>
        <taxon>Eukaryota</taxon>
        <taxon>Fungi</taxon>
        <taxon>Dikarya</taxon>
        <taxon>Ascomycota</taxon>
        <taxon>Saccharomycotina</taxon>
        <taxon>Dipodascomycetes</taxon>
        <taxon>Dipodascales</taxon>
        <taxon>Trichomonascaceae</taxon>
        <taxon>Blastobotrys</taxon>
    </lineage>
</organism>